<dbReference type="Gene3D" id="3.10.450.50">
    <property type="match status" value="1"/>
</dbReference>
<accession>A0A4P9K4X6</accession>
<gene>
    <name evidence="1" type="ORF">FE785_04285</name>
</gene>
<dbReference type="RefSeq" id="WP_138564585.1">
    <property type="nucleotide sequence ID" value="NZ_CP040602.1"/>
</dbReference>
<dbReference type="Proteomes" id="UP000304864">
    <property type="component" value="Chromosome"/>
</dbReference>
<evidence type="ECO:0008006" key="3">
    <source>
        <dbReference type="Google" id="ProtNLM"/>
    </source>
</evidence>
<dbReference type="SUPFAM" id="SSF54427">
    <property type="entry name" value="NTF2-like"/>
    <property type="match status" value="1"/>
</dbReference>
<evidence type="ECO:0000313" key="2">
    <source>
        <dbReference type="Proteomes" id="UP000304864"/>
    </source>
</evidence>
<evidence type="ECO:0000313" key="1">
    <source>
        <dbReference type="EMBL" id="QCU89908.1"/>
    </source>
</evidence>
<dbReference type="OrthoDB" id="1115105at2"/>
<sequence>MKTATDNPINNNLLKQSLEDYLACFENLSINNLAEDLTPRWHPQIEFKDPFNHVFDAQHCERIFLHMFSQCYEPEFKIINVYFDENQGSAYWQFSFKLSPNANQLETIIGNSLIQLDETGLITKHIDFWDAAEYFYEKLPLLGSLIRLVKRKLTVA</sequence>
<proteinExistence type="predicted"/>
<dbReference type="InterPro" id="IPR032710">
    <property type="entry name" value="NTF2-like_dom_sf"/>
</dbReference>
<dbReference type="KEGG" id="thig:FE785_04285"/>
<organism evidence="1 2">
    <name type="scientific">Thiomicrorhabdus sediminis</name>
    <dbReference type="NCBI Taxonomy" id="2580412"/>
    <lineage>
        <taxon>Bacteria</taxon>
        <taxon>Pseudomonadati</taxon>
        <taxon>Pseudomonadota</taxon>
        <taxon>Gammaproteobacteria</taxon>
        <taxon>Thiotrichales</taxon>
        <taxon>Piscirickettsiaceae</taxon>
        <taxon>Thiomicrorhabdus</taxon>
    </lineage>
</organism>
<dbReference type="AlphaFoldDB" id="A0A4P9K4X6"/>
<dbReference type="EMBL" id="CP040602">
    <property type="protein sequence ID" value="QCU89908.1"/>
    <property type="molecule type" value="Genomic_DNA"/>
</dbReference>
<protein>
    <recommendedName>
        <fullName evidence="3">SnoaL-like domain-containing protein</fullName>
    </recommendedName>
</protein>
<reference evidence="1 2" key="1">
    <citation type="submission" date="2019-05" db="EMBL/GenBank/DDBJ databases">
        <title>Thiomicrorhabdus sediminis sp. nov, a novel sulfur-oxidizing bacterium isolated from coastal sediment.</title>
        <authorList>
            <person name="Liu X."/>
        </authorList>
    </citation>
    <scope>NUCLEOTIDE SEQUENCE [LARGE SCALE GENOMIC DNA]</scope>
    <source>
        <strain evidence="1 2">G1</strain>
    </source>
</reference>
<keyword evidence="2" id="KW-1185">Reference proteome</keyword>
<name>A0A4P9K4X6_9GAMM</name>